<evidence type="ECO:0000313" key="2">
    <source>
        <dbReference type="Proteomes" id="UP001187192"/>
    </source>
</evidence>
<dbReference type="Proteomes" id="UP001187192">
    <property type="component" value="Unassembled WGS sequence"/>
</dbReference>
<protein>
    <submittedName>
        <fullName evidence="1">Uncharacterized protein</fullName>
    </submittedName>
</protein>
<sequence>MRESKSLNGLISPLGVSISSILKMVVTTESTWCQANFQPGEGVHEHDVCGAPIVDQDMSTSVIGYLDFSDQSIIVWVEKLVGFIVGEGNRDTILVGYLCDVFGHVNVFPTCYLPSLPSVTYPAACCITCDCSLKNGMDNVLELPNVSLITCSQSRVWSDLAGSIGPACRGECLGEILLQEFWALMHLQLYRHAFGLSPSSAQRLGNIISDCPKQHFVLDSLSKRLYEGVIGAILDLHDGLIKVVQVFALRNATEKASDNCLNKSIVPSINLRYHCPTVPVRVLISVRGAIIKGYG</sequence>
<proteinExistence type="predicted"/>
<dbReference type="EMBL" id="BTGU01000101">
    <property type="protein sequence ID" value="GMN60641.1"/>
    <property type="molecule type" value="Genomic_DNA"/>
</dbReference>
<comment type="caution">
    <text evidence="1">The sequence shown here is derived from an EMBL/GenBank/DDBJ whole genome shotgun (WGS) entry which is preliminary data.</text>
</comment>
<name>A0AA88DS65_FICCA</name>
<keyword evidence="2" id="KW-1185">Reference proteome</keyword>
<dbReference type="AlphaFoldDB" id="A0AA88DS65"/>
<reference evidence="1" key="1">
    <citation type="submission" date="2023-07" db="EMBL/GenBank/DDBJ databases">
        <title>draft genome sequence of fig (Ficus carica).</title>
        <authorList>
            <person name="Takahashi T."/>
            <person name="Nishimura K."/>
        </authorList>
    </citation>
    <scope>NUCLEOTIDE SEQUENCE</scope>
</reference>
<organism evidence="1 2">
    <name type="scientific">Ficus carica</name>
    <name type="common">Common fig</name>
    <dbReference type="NCBI Taxonomy" id="3494"/>
    <lineage>
        <taxon>Eukaryota</taxon>
        <taxon>Viridiplantae</taxon>
        <taxon>Streptophyta</taxon>
        <taxon>Embryophyta</taxon>
        <taxon>Tracheophyta</taxon>
        <taxon>Spermatophyta</taxon>
        <taxon>Magnoliopsida</taxon>
        <taxon>eudicotyledons</taxon>
        <taxon>Gunneridae</taxon>
        <taxon>Pentapetalae</taxon>
        <taxon>rosids</taxon>
        <taxon>fabids</taxon>
        <taxon>Rosales</taxon>
        <taxon>Moraceae</taxon>
        <taxon>Ficeae</taxon>
        <taxon>Ficus</taxon>
    </lineage>
</organism>
<gene>
    <name evidence="1" type="ORF">TIFTF001_029742</name>
</gene>
<evidence type="ECO:0000313" key="1">
    <source>
        <dbReference type="EMBL" id="GMN60641.1"/>
    </source>
</evidence>
<accession>A0AA88DS65</accession>